<dbReference type="Proteomes" id="UP000326877">
    <property type="component" value="Unassembled WGS sequence"/>
</dbReference>
<feature type="compositionally biased region" description="Basic and acidic residues" evidence="1">
    <location>
        <begin position="239"/>
        <end position="248"/>
    </location>
</feature>
<feature type="compositionally biased region" description="Low complexity" evidence="1">
    <location>
        <begin position="1"/>
        <end position="29"/>
    </location>
</feature>
<feature type="compositionally biased region" description="Basic and acidic residues" evidence="1">
    <location>
        <begin position="184"/>
        <end position="193"/>
    </location>
</feature>
<sequence>MPSIKILNSNTNTTTTDSASFSTSISTSTLPSKETTTHSLTRRTTLTHLSRWVSRKMSRQKLGPHQNPEEVSPEQELEYSDAYAAYLRAFSEGRAGPGPGPSPGTEVGEEVEGEGEARGGYPGHGNGNEDLDRNVFAGFDAASPSVPNGDYFSGPQAGKGEKEEGNGNRDGKYSFLRHVRSRQSVRDRRRLGSSDDVPADQLLDFRPIGFYGFSPLAEGEEPVSPPPGVRTPAMVAQENRVEREKSQEQNRQQKSGRSSQKGFWAPLRALWLHLRRAQ</sequence>
<accession>A0A5N7C4H5</accession>
<name>A0A5N6FYE9_PETAA</name>
<gene>
    <name evidence="2" type="ORF">BDV23DRAFT_158044</name>
</gene>
<protein>
    <submittedName>
        <fullName evidence="2">Uncharacterized protein</fullName>
    </submittedName>
</protein>
<reference evidence="2" key="1">
    <citation type="submission" date="2019-04" db="EMBL/GenBank/DDBJ databases">
        <title>Friends and foes A comparative genomics studyof 23 Aspergillus species from section Flavi.</title>
        <authorList>
            <consortium name="DOE Joint Genome Institute"/>
            <person name="Kjaerbolling I."/>
            <person name="Vesth T."/>
            <person name="Frisvad J.C."/>
            <person name="Nybo J.L."/>
            <person name="Theobald S."/>
            <person name="Kildgaard S."/>
            <person name="Isbrandt T."/>
            <person name="Kuo A."/>
            <person name="Sato A."/>
            <person name="Lyhne E.K."/>
            <person name="Kogle M.E."/>
            <person name="Wiebenga A."/>
            <person name="Kun R.S."/>
            <person name="Lubbers R.J."/>
            <person name="Makela M.R."/>
            <person name="Barry K."/>
            <person name="Chovatia M."/>
            <person name="Clum A."/>
            <person name="Daum C."/>
            <person name="Haridas S."/>
            <person name="He G."/>
            <person name="LaButti K."/>
            <person name="Lipzen A."/>
            <person name="Mondo S."/>
            <person name="Riley R."/>
            <person name="Salamov A."/>
            <person name="Simmons B.A."/>
            <person name="Magnuson J.K."/>
            <person name="Henrissat B."/>
            <person name="Mortensen U.H."/>
            <person name="Larsen T.O."/>
            <person name="Devries R.P."/>
            <person name="Grigoriev I.V."/>
            <person name="Machida M."/>
            <person name="Baker S.E."/>
            <person name="Andersen M.R."/>
        </authorList>
    </citation>
    <scope>NUCLEOTIDE SEQUENCE [LARGE SCALE GENOMIC DNA]</scope>
    <source>
        <strain evidence="2">IBT 14317</strain>
    </source>
</reference>
<feature type="compositionally biased region" description="Basic and acidic residues" evidence="1">
    <location>
        <begin position="159"/>
        <end position="172"/>
    </location>
</feature>
<dbReference type="OMA" id="CWAFSEG"/>
<accession>A0A5N6FYE9</accession>
<proteinExistence type="predicted"/>
<evidence type="ECO:0000256" key="1">
    <source>
        <dbReference type="SAM" id="MobiDB-lite"/>
    </source>
</evidence>
<feature type="region of interest" description="Disordered" evidence="1">
    <location>
        <begin position="1"/>
        <end position="78"/>
    </location>
</feature>
<evidence type="ECO:0000313" key="2">
    <source>
        <dbReference type="EMBL" id="KAE8388929.1"/>
    </source>
</evidence>
<feature type="compositionally biased region" description="Polar residues" evidence="1">
    <location>
        <begin position="249"/>
        <end position="261"/>
    </location>
</feature>
<dbReference type="OrthoDB" id="4504276at2759"/>
<feature type="region of interest" description="Disordered" evidence="1">
    <location>
        <begin position="214"/>
        <end position="261"/>
    </location>
</feature>
<feature type="region of interest" description="Disordered" evidence="1">
    <location>
        <begin position="91"/>
        <end position="200"/>
    </location>
</feature>
<organism evidence="2">
    <name type="scientific">Petromyces alliaceus</name>
    <name type="common">Aspergillus alliaceus</name>
    <dbReference type="NCBI Taxonomy" id="209559"/>
    <lineage>
        <taxon>Eukaryota</taxon>
        <taxon>Fungi</taxon>
        <taxon>Dikarya</taxon>
        <taxon>Ascomycota</taxon>
        <taxon>Pezizomycotina</taxon>
        <taxon>Eurotiomycetes</taxon>
        <taxon>Eurotiomycetidae</taxon>
        <taxon>Eurotiales</taxon>
        <taxon>Aspergillaceae</taxon>
        <taxon>Aspergillus</taxon>
        <taxon>Aspergillus subgen. Circumdati</taxon>
    </lineage>
</organism>
<dbReference type="EMBL" id="ML735272">
    <property type="protein sequence ID" value="KAE8388929.1"/>
    <property type="molecule type" value="Genomic_DNA"/>
</dbReference>
<feature type="compositionally biased region" description="Low complexity" evidence="1">
    <location>
        <begin position="37"/>
        <end position="51"/>
    </location>
</feature>
<dbReference type="AlphaFoldDB" id="A0A5N6FYE9"/>